<dbReference type="InterPro" id="IPR008335">
    <property type="entry name" value="Mopterin_OxRdtase_euk"/>
</dbReference>
<evidence type="ECO:0000313" key="3">
    <source>
        <dbReference type="EMBL" id="GIG86550.1"/>
    </source>
</evidence>
<dbReference type="PRINTS" id="PR00407">
    <property type="entry name" value="EUMOPTERIN"/>
</dbReference>
<keyword evidence="4" id="KW-1185">Reference proteome</keyword>
<dbReference type="RefSeq" id="WP_239140190.1">
    <property type="nucleotide sequence ID" value="NZ_BONW01000004.1"/>
</dbReference>
<dbReference type="Proteomes" id="UP000646749">
    <property type="component" value="Unassembled WGS sequence"/>
</dbReference>
<evidence type="ECO:0000313" key="4">
    <source>
        <dbReference type="Proteomes" id="UP000646749"/>
    </source>
</evidence>
<accession>A0ABQ4DVS0</accession>
<name>A0ABQ4DVS0_9ACTN</name>
<comment type="caution">
    <text evidence="3">The sequence shown here is derived from an EMBL/GenBank/DDBJ whole genome shotgun (WGS) entry which is preliminary data.</text>
</comment>
<gene>
    <name evidence="3" type="ORF">Pen02_14860</name>
</gene>
<dbReference type="CDD" id="cd02110">
    <property type="entry name" value="SO_family_Moco_dimer"/>
    <property type="match status" value="1"/>
</dbReference>
<dbReference type="PANTHER" id="PTHR19372">
    <property type="entry name" value="SULFITE REDUCTASE"/>
    <property type="match status" value="1"/>
</dbReference>
<dbReference type="Gene3D" id="2.60.40.650">
    <property type="match status" value="2"/>
</dbReference>
<feature type="domain" description="Oxidoreductase molybdopterin-binding" evidence="2">
    <location>
        <begin position="54"/>
        <end position="225"/>
    </location>
</feature>
<protein>
    <recommendedName>
        <fullName evidence="2">Oxidoreductase molybdopterin-binding domain-containing protein</fullName>
    </recommendedName>
</protein>
<dbReference type="EMBL" id="BONW01000004">
    <property type="protein sequence ID" value="GIG86550.1"/>
    <property type="molecule type" value="Genomic_DNA"/>
</dbReference>
<dbReference type="Pfam" id="PF00174">
    <property type="entry name" value="Oxidored_molyb"/>
    <property type="match status" value="1"/>
</dbReference>
<dbReference type="InterPro" id="IPR000572">
    <property type="entry name" value="OxRdtase_Mopterin-bd_dom"/>
</dbReference>
<proteinExistence type="predicted"/>
<evidence type="ECO:0000256" key="1">
    <source>
        <dbReference type="SAM" id="MobiDB-lite"/>
    </source>
</evidence>
<dbReference type="Gene3D" id="3.90.420.10">
    <property type="entry name" value="Oxidoreductase, molybdopterin-binding domain"/>
    <property type="match status" value="1"/>
</dbReference>
<dbReference type="InterPro" id="IPR014756">
    <property type="entry name" value="Ig_E-set"/>
</dbReference>
<organism evidence="3 4">
    <name type="scientific">Plantactinospora endophytica</name>
    <dbReference type="NCBI Taxonomy" id="673535"/>
    <lineage>
        <taxon>Bacteria</taxon>
        <taxon>Bacillati</taxon>
        <taxon>Actinomycetota</taxon>
        <taxon>Actinomycetes</taxon>
        <taxon>Micromonosporales</taxon>
        <taxon>Micromonosporaceae</taxon>
        <taxon>Plantactinospora</taxon>
    </lineage>
</organism>
<evidence type="ECO:0000259" key="2">
    <source>
        <dbReference type="Pfam" id="PF00174"/>
    </source>
</evidence>
<feature type="region of interest" description="Disordered" evidence="1">
    <location>
        <begin position="300"/>
        <end position="384"/>
    </location>
</feature>
<dbReference type="InterPro" id="IPR036374">
    <property type="entry name" value="OxRdtase_Mopterin-bd_sf"/>
</dbReference>
<sequence>MTTVDDVSRPSRVADADEGISLEELGLAARNHALPLEALRYDVTPVGLHYLLIHYDIPDLDADRHLLTIDGRVDRPLTFSLADLRARPRVTRRVTLECAGNGRALLTPRPVSQPWLSEAVGTAEWTGTPLAPLLREAGLAADAVDVVFTGADHGVERGVEQDYQRGLPVSEALREEVLLAYEMNGVPLLPQHGAPLRLVVPGWYGMAHVKWLTRISVLDREFDGYQNAVAYRLRTSADDPGVPVTRIEPRALVQPPGFPDFMSRIRVVRPGPCTVQGRAWSGHAPVTAVEVTTDGGVTWVPATLDPAGPADRSGSANEWGAANESTSANGSNTLNESGAANGSGAGSAGPTTPDGELAGSTTPAARSTTSDNASAQLGNGGPTVDERWAWRGWRYEWPATPGRYVLGARATDASGRTQPITQPWNRGGFANNLVQRVEVVVTDDL</sequence>
<reference evidence="3 4" key="1">
    <citation type="submission" date="2021-01" db="EMBL/GenBank/DDBJ databases">
        <title>Whole genome shotgun sequence of Plantactinospora endophytica NBRC 110450.</title>
        <authorList>
            <person name="Komaki H."/>
            <person name="Tamura T."/>
        </authorList>
    </citation>
    <scope>NUCLEOTIDE SEQUENCE [LARGE SCALE GENOMIC DNA]</scope>
    <source>
        <strain evidence="3 4">NBRC 110450</strain>
    </source>
</reference>
<feature type="compositionally biased region" description="Polar residues" evidence="1">
    <location>
        <begin position="323"/>
        <end position="336"/>
    </location>
</feature>
<dbReference type="SUPFAM" id="SSF81296">
    <property type="entry name" value="E set domains"/>
    <property type="match status" value="1"/>
</dbReference>
<dbReference type="PANTHER" id="PTHR19372:SF7">
    <property type="entry name" value="SULFITE OXIDASE, MITOCHONDRIAL"/>
    <property type="match status" value="1"/>
</dbReference>
<dbReference type="SUPFAM" id="SSF56524">
    <property type="entry name" value="Oxidoreductase molybdopterin-binding domain"/>
    <property type="match status" value="1"/>
</dbReference>
<feature type="compositionally biased region" description="Polar residues" evidence="1">
    <location>
        <begin position="359"/>
        <end position="377"/>
    </location>
</feature>